<organism evidence="1 2">
    <name type="scientific">Allochromatium tepidum</name>
    <dbReference type="NCBI Taxonomy" id="553982"/>
    <lineage>
        <taxon>Bacteria</taxon>
        <taxon>Pseudomonadati</taxon>
        <taxon>Pseudomonadota</taxon>
        <taxon>Gammaproteobacteria</taxon>
        <taxon>Chromatiales</taxon>
        <taxon>Chromatiaceae</taxon>
        <taxon>Allochromatium</taxon>
    </lineage>
</organism>
<reference evidence="1 2" key="1">
    <citation type="submission" date="2021-04" db="EMBL/GenBank/DDBJ databases">
        <title>Complete genome sequencing of Allochromatium tepidum strain NZ.</title>
        <authorList>
            <person name="Tsukatani Y."/>
            <person name="Mori H."/>
        </authorList>
    </citation>
    <scope>NUCLEOTIDE SEQUENCE [LARGE SCALE GENOMIC DNA]</scope>
    <source>
        <strain evidence="1 2">NZ</strain>
        <plasmid evidence="1 2">pAt1</plasmid>
    </source>
</reference>
<keyword evidence="1" id="KW-0614">Plasmid</keyword>
<name>A0ABN6GF21_9GAMM</name>
<dbReference type="EMBL" id="AP024564">
    <property type="protein sequence ID" value="BCU08487.1"/>
    <property type="molecule type" value="Genomic_DNA"/>
</dbReference>
<dbReference type="NCBIfam" id="NF042913">
    <property type="entry name" value="CyRepA1"/>
    <property type="match status" value="1"/>
</dbReference>
<evidence type="ECO:0000313" key="1">
    <source>
        <dbReference type="EMBL" id="BCU08487.1"/>
    </source>
</evidence>
<sequence>MVVTEKGPMTIRAFLDTGYDRLRCQATFRESTSWAGILRRVRHGAILHDVGTGTTYRMGSEPNALTGDLLLDLKKLGREHDANAQGTARAILWRHHWRCPTQMPWKKLITSICAAHPAVYESDINDLGVYLAQKAYQNAIASVILNGQELPRSVIVHYAQDIDAVRVGINAIGGGVHLCKATHGAGKTEHLLKPIASQRNNVIAIAPRVSLVSDLATRCDLAHYQMTDSDPDLALCINSLINPKYSTSINQARAVLIDEIARITRDCHDQHSTLKKEANSVWNQLTCLMQTADIAVGVDADLSTLDVRMLAGSISVPIHLWIVHDTPTDLRGTFQSVEVVMKKIDEALAAGIPSMITADSAKLIAGLADELRGRYPHLRILDIHNFEALATKGTPEALGFLKDINANASQWDVVLFSPTVESGVSLSVAHFQRHFAFYYGTVEPNAFNQMLRRDRTARHWDIAIQGTGMNSRPDTYVEVLNGLQAAQRRLVELDNGFFSIEPASPYDLDCCRVIAASNAARNSYARNLWYLLKHRGWKIERGSFDKDENGKKLRNAAALAVDIAKNFAICKAEDLPKEELKKLSEAYSLTPEQAAAVARAQVRETTGTPQGELDSKHVDVWQDGKLDSQNRLFAALTATAQPSDRDRKEAEAKLPIALRSFDAARTEAVQTLFRVLGLDPETGQGIVTEKSALDAYNTLKDTDQGRALSHFGIARLDRVPTYPVRWVNDVLGKLGLYLDCVARRGAGGRKGRIYAIGRKVKVNRDGRLVLPGWNLMCAIRARRLSATSV</sequence>
<accession>A0ABN6GF21</accession>
<geneLocation type="plasmid" evidence="1 2">
    <name>pAt1</name>
</geneLocation>
<proteinExistence type="predicted"/>
<dbReference type="Proteomes" id="UP000680679">
    <property type="component" value="Plasmid pAt1"/>
</dbReference>
<keyword evidence="2" id="KW-1185">Reference proteome</keyword>
<evidence type="ECO:0000313" key="2">
    <source>
        <dbReference type="Proteomes" id="UP000680679"/>
    </source>
</evidence>
<evidence type="ECO:0008006" key="3">
    <source>
        <dbReference type="Google" id="ProtNLM"/>
    </source>
</evidence>
<gene>
    <name evidence="1" type="ORF">Atep_31640</name>
</gene>
<dbReference type="InterPro" id="IPR049996">
    <property type="entry name" value="Slr7037-like"/>
</dbReference>
<protein>
    <recommendedName>
        <fullName evidence="3">Replication origin-binding protein domain-containing protein</fullName>
    </recommendedName>
</protein>